<evidence type="ECO:0008006" key="5">
    <source>
        <dbReference type="Google" id="ProtNLM"/>
    </source>
</evidence>
<name>A0A650CP84_9CREN</name>
<evidence type="ECO:0000256" key="2">
    <source>
        <dbReference type="SAM" id="Phobius"/>
    </source>
</evidence>
<organism evidence="3 4">
    <name type="scientific">Stygiolobus azoricus</name>
    <dbReference type="NCBI Taxonomy" id="41675"/>
    <lineage>
        <taxon>Archaea</taxon>
        <taxon>Thermoproteota</taxon>
        <taxon>Thermoprotei</taxon>
        <taxon>Sulfolobales</taxon>
        <taxon>Sulfolobaceae</taxon>
        <taxon>Stygiolobus</taxon>
    </lineage>
</organism>
<gene>
    <name evidence="3" type="ORF">D1868_06340</name>
</gene>
<dbReference type="RefSeq" id="WP_156006632.1">
    <property type="nucleotide sequence ID" value="NZ_CP045483.1"/>
</dbReference>
<proteinExistence type="predicted"/>
<dbReference type="GeneID" id="42798672"/>
<dbReference type="Proteomes" id="UP000423396">
    <property type="component" value="Chromosome"/>
</dbReference>
<dbReference type="KEGG" id="sazo:D1868_06340"/>
<keyword evidence="2" id="KW-0472">Membrane</keyword>
<evidence type="ECO:0000313" key="4">
    <source>
        <dbReference type="Proteomes" id="UP000423396"/>
    </source>
</evidence>
<dbReference type="OrthoDB" id="34640at2157"/>
<dbReference type="InterPro" id="IPR007981">
    <property type="entry name" value="Peptidase_A5"/>
</dbReference>
<keyword evidence="2" id="KW-0812">Transmembrane</keyword>
<reference evidence="3 4" key="1">
    <citation type="submission" date="2019-10" db="EMBL/GenBank/DDBJ databases">
        <title>Genome Sequences from Six Type Strain Members of the Archaeal Family Sulfolobaceae: Acidianus ambivalens, Acidianus infernus, Metallosphaera prunae, Stygiolobus azoricus, Sulfolobus metallicus, and Sulfurisphaera ohwakuensis.</title>
        <authorList>
            <person name="Counts J.A."/>
            <person name="Kelly R.M."/>
        </authorList>
    </citation>
    <scope>NUCLEOTIDE SEQUENCE [LARGE SCALE GENOMIC DNA]</scope>
    <source>
        <strain evidence="3 4">FC6</strain>
    </source>
</reference>
<keyword evidence="2" id="KW-1133">Transmembrane helix</keyword>
<feature type="region of interest" description="Disordered" evidence="1">
    <location>
        <begin position="542"/>
        <end position="568"/>
    </location>
</feature>
<sequence length="619" mass="67513">MKKLPPILLTVFFVASILPAHALILKTGYFLYIPVQVNSLSAIVYAVESNAIVTVALMTPSEFSQFNNTGLLQGIVVQNGSTVVNGVLANPGTYYIVIYSPTQYANISYYYNTTPITPENSSTYVEEFVTIPSYGTYSLLIHLSTLGSPSTLALFGISNQTVYYTVFNNESQVFFNSSPITLTWNYTSEKCFYTIDLPTGVYFLNITNPNDNPVYLAFAYRVVPKYVNPYLYIEITHRNAYPMGIASYGVSGTQTYVINTTSVLGYFNITSLLAYNGSQNLVPAYSASLQLNSVLVINNNDNSTWILWPQDVLYFLTNESIVLYHDNVFNMTNPTATLTNQSIKGDGYVAPSPQGGNYYGNYNSSPCFTYSLPFSGYLVMNESVIKGKGVLITFSVIVLENGSSTVLSSQTFDKVLVVDPNVSSAYFQVNGMEYTPAGPTGLYGSYYDTELVFGGGGNGEITTFENLSATLGLFYLQNNEYVEFPSYYTFGGDTAEATDNVYVTFTPQGYAKLSVGQPDLTYVVINSPLTLHIGTTTSSVITTQSSTTTTTTNVTPTQSTSTSTTSSSTITSSIVTSSTTTQTTTPQTPSSQQTSYLIPIGGLLVAGVLLVYYILRRKK</sequence>
<accession>A0A650CP84</accession>
<dbReference type="Pfam" id="PF05317">
    <property type="entry name" value="Thermopsin"/>
    <property type="match status" value="1"/>
</dbReference>
<evidence type="ECO:0000313" key="3">
    <source>
        <dbReference type="EMBL" id="QGR19651.1"/>
    </source>
</evidence>
<evidence type="ECO:0000256" key="1">
    <source>
        <dbReference type="SAM" id="MobiDB-lite"/>
    </source>
</evidence>
<protein>
    <recommendedName>
        <fullName evidence="5">Thermopsin</fullName>
    </recommendedName>
</protein>
<keyword evidence="4" id="KW-1185">Reference proteome</keyword>
<dbReference type="EMBL" id="CP045483">
    <property type="protein sequence ID" value="QGR19651.1"/>
    <property type="molecule type" value="Genomic_DNA"/>
</dbReference>
<feature type="transmembrane region" description="Helical" evidence="2">
    <location>
        <begin position="596"/>
        <end position="615"/>
    </location>
</feature>
<dbReference type="AlphaFoldDB" id="A0A650CP84"/>